<dbReference type="PROSITE" id="PS51372">
    <property type="entry name" value="PRD_2"/>
    <property type="match status" value="2"/>
</dbReference>
<keyword evidence="4" id="KW-1185">Reference proteome</keyword>
<sequence length="276" mass="32034">MKIERIYNNNVILAHDDKNEEIIAIGKGLAFSRHVGDTIEKDRIEKLFILRDKSIQSKLQAILSDIPSVYLEIVEELIQEIHATSNLTLNESIYLTLTDHISVSLEREKQGLLCRNPLLPEIKQFYPQEYRLARLAVGIIRRYLQVTISDDEVGFITLHIVNASVNQQMMVTVKATRMVRDILTIIRQAFPDKIEAKPLLYQRLVRHLQIFTRTLLTVEKIEDNSNYFYKLGKTQYSDAYRCVKTINHYVKEKTGKTITDGEQGYLLLHIINLIYS</sequence>
<comment type="caution">
    <text evidence="3">The sequence shown here is derived from an EMBL/GenBank/DDBJ whole genome shotgun (WGS) entry which is preliminary data.</text>
</comment>
<evidence type="ECO:0000313" key="4">
    <source>
        <dbReference type="Proteomes" id="UP000430222"/>
    </source>
</evidence>
<dbReference type="EMBL" id="VUNL01000008">
    <property type="protein sequence ID" value="MSV25134.1"/>
    <property type="molecule type" value="Genomic_DNA"/>
</dbReference>
<dbReference type="PANTHER" id="PTHR30185:SF15">
    <property type="entry name" value="CRYPTIC BETA-GLUCOSIDE BGL OPERON ANTITERMINATOR"/>
    <property type="match status" value="1"/>
</dbReference>
<keyword evidence="1" id="KW-0677">Repeat</keyword>
<dbReference type="InterPro" id="IPR004341">
    <property type="entry name" value="CAT_RNA-bd_dom"/>
</dbReference>
<dbReference type="AlphaFoldDB" id="A0A6I2UYH3"/>
<dbReference type="InterPro" id="IPR011608">
    <property type="entry name" value="PRD"/>
</dbReference>
<dbReference type="PANTHER" id="PTHR30185">
    <property type="entry name" value="CRYPTIC BETA-GLUCOSIDE BGL OPERON ANTITERMINATOR"/>
    <property type="match status" value="1"/>
</dbReference>
<dbReference type="InterPro" id="IPR050661">
    <property type="entry name" value="BglG_antiterminators"/>
</dbReference>
<dbReference type="GO" id="GO:0006355">
    <property type="term" value="P:regulation of DNA-templated transcription"/>
    <property type="evidence" value="ECO:0007669"/>
    <property type="project" value="InterPro"/>
</dbReference>
<evidence type="ECO:0000256" key="1">
    <source>
        <dbReference type="ARBA" id="ARBA00022737"/>
    </source>
</evidence>
<evidence type="ECO:0000313" key="3">
    <source>
        <dbReference type="EMBL" id="MSV25134.1"/>
    </source>
</evidence>
<dbReference type="InterPro" id="IPR036634">
    <property type="entry name" value="PRD_sf"/>
</dbReference>
<reference evidence="3 4" key="1">
    <citation type="submission" date="2019-08" db="EMBL/GenBank/DDBJ databases">
        <title>In-depth cultivation of the pig gut microbiome towards novel bacterial diversity and tailored functional studies.</title>
        <authorList>
            <person name="Wylensek D."/>
            <person name="Hitch T.C.A."/>
            <person name="Clavel T."/>
        </authorList>
    </citation>
    <scope>NUCLEOTIDE SEQUENCE [LARGE SCALE GENOMIC DNA]</scope>
    <source>
        <strain evidence="4">WCA-380-WT-3B3</strain>
    </source>
</reference>
<dbReference type="GO" id="GO:0003723">
    <property type="term" value="F:RNA binding"/>
    <property type="evidence" value="ECO:0007669"/>
    <property type="project" value="InterPro"/>
</dbReference>
<feature type="domain" description="PRD" evidence="2">
    <location>
        <begin position="172"/>
        <end position="276"/>
    </location>
</feature>
<dbReference type="Pfam" id="PF03123">
    <property type="entry name" value="CAT_RBD"/>
    <property type="match status" value="1"/>
</dbReference>
<dbReference type="Proteomes" id="UP000430222">
    <property type="component" value="Unassembled WGS sequence"/>
</dbReference>
<dbReference type="Gene3D" id="1.10.1790.10">
    <property type="entry name" value="PRD domain"/>
    <property type="match status" value="2"/>
</dbReference>
<dbReference type="SUPFAM" id="SSF63520">
    <property type="entry name" value="PTS-regulatory domain, PRD"/>
    <property type="match status" value="2"/>
</dbReference>
<name>A0A6I2UYH3_9FIRM</name>
<dbReference type="InterPro" id="IPR036650">
    <property type="entry name" value="CAT_RNA-bd_dom_sf"/>
</dbReference>
<organism evidence="3 4">
    <name type="scientific">Selenomonas montiformis</name>
    <dbReference type="NCBI Taxonomy" id="2652285"/>
    <lineage>
        <taxon>Bacteria</taxon>
        <taxon>Bacillati</taxon>
        <taxon>Bacillota</taxon>
        <taxon>Negativicutes</taxon>
        <taxon>Selenomonadales</taxon>
        <taxon>Selenomonadaceae</taxon>
        <taxon>Selenomonas</taxon>
    </lineage>
</organism>
<gene>
    <name evidence="3" type="ORF">FYJ78_08055</name>
</gene>
<proteinExistence type="predicted"/>
<dbReference type="SUPFAM" id="SSF50151">
    <property type="entry name" value="SacY-like RNA-binding domain"/>
    <property type="match status" value="1"/>
</dbReference>
<dbReference type="Pfam" id="PF00874">
    <property type="entry name" value="PRD"/>
    <property type="match status" value="2"/>
</dbReference>
<evidence type="ECO:0000259" key="2">
    <source>
        <dbReference type="PROSITE" id="PS51372"/>
    </source>
</evidence>
<dbReference type="Gene3D" id="2.30.24.10">
    <property type="entry name" value="CAT RNA-binding domain"/>
    <property type="match status" value="1"/>
</dbReference>
<dbReference type="SMART" id="SM01061">
    <property type="entry name" value="CAT_RBD"/>
    <property type="match status" value="1"/>
</dbReference>
<protein>
    <submittedName>
        <fullName evidence="3">PRD domain-containing protein</fullName>
    </submittedName>
</protein>
<accession>A0A6I2UYH3</accession>
<feature type="domain" description="PRD" evidence="2">
    <location>
        <begin position="65"/>
        <end position="170"/>
    </location>
</feature>